<dbReference type="AlphaFoldDB" id="E1QZ47"/>
<accession>E1QZ47</accession>
<protein>
    <recommendedName>
        <fullName evidence="4">Phospholipase C/D domain-containing protein</fullName>
    </recommendedName>
</protein>
<feature type="region of interest" description="Disordered" evidence="1">
    <location>
        <begin position="228"/>
        <end position="258"/>
    </location>
</feature>
<dbReference type="STRING" id="633147.Olsu_0546"/>
<dbReference type="GeneID" id="78511982"/>
<dbReference type="eggNOG" id="ENOG5033VX7">
    <property type="taxonomic scope" value="Bacteria"/>
</dbReference>
<proteinExistence type="predicted"/>
<dbReference type="RefSeq" id="WP_013251413.1">
    <property type="nucleotide sequence ID" value="NC_014363.1"/>
</dbReference>
<dbReference type="HOGENOM" id="CLU_073796_0_0_11"/>
<evidence type="ECO:0000256" key="1">
    <source>
        <dbReference type="SAM" id="MobiDB-lite"/>
    </source>
</evidence>
<sequence>MPSWNIHTAHVESLLRTHDVAELGIRDANAFLFGNVLPDVYVGYMVTDVSRRLEYAETHLADPTFVPEPRYQEFWERYGWPSNSRGVVSDVVLGAWCHLMADNVYNARNNAFIRERGIRPGERTRIRKQRDFDTFGRTLDISSTFVVDAGLLAQCAAFPQYAVAERDVRAAVEVANQVVAANRRDHIDGAAAYSMLTAGFFREAFDAVESLMAESLAAYAAGTFARGGGSGVQPSGQGVRVGSRCAQGDGRAMQGGEE</sequence>
<reference evidence="2 3" key="1">
    <citation type="journal article" date="2010" name="Stand. Genomic Sci.">
        <title>Complete genome sequence of Olsenella uli type strain (VPI D76D-27C).</title>
        <authorList>
            <person name="Goker M."/>
            <person name="Held B."/>
            <person name="Lucas S."/>
            <person name="Nolan M."/>
            <person name="Yasawong M."/>
            <person name="Glavina Del Rio T."/>
            <person name="Tice H."/>
            <person name="Cheng J.F."/>
            <person name="Bruce D."/>
            <person name="Detter J.C."/>
            <person name="Tapia R."/>
            <person name="Han C."/>
            <person name="Goodwin L."/>
            <person name="Pitluck S."/>
            <person name="Liolios K."/>
            <person name="Ivanova N."/>
            <person name="Mavromatis K."/>
            <person name="Mikhailova N."/>
            <person name="Pati A."/>
            <person name="Chen A."/>
            <person name="Palaniappan K."/>
            <person name="Land M."/>
            <person name="Hauser L."/>
            <person name="Chang Y.J."/>
            <person name="Jeffries C.D."/>
            <person name="Rohde M."/>
            <person name="Sikorski J."/>
            <person name="Pukall R."/>
            <person name="Woyke T."/>
            <person name="Bristow J."/>
            <person name="Eisen J.A."/>
            <person name="Markowitz V."/>
            <person name="Hugenholtz P."/>
            <person name="Kyrpides N.C."/>
            <person name="Klenk H.P."/>
            <person name="Lapidus A."/>
        </authorList>
    </citation>
    <scope>NUCLEOTIDE SEQUENCE [LARGE SCALE GENOMIC DNA]</scope>
    <source>
        <strain evidence="3">ATCC 49627 / DSM 7084 / CIP 109912 / JCM 12494 / NCIMB 702895 / VPI D76D-27C</strain>
    </source>
</reference>
<dbReference type="EMBL" id="CP002106">
    <property type="protein sequence ID" value="ADK67661.1"/>
    <property type="molecule type" value="Genomic_DNA"/>
</dbReference>
<dbReference type="PATRIC" id="fig|633147.7.peg.1007"/>
<keyword evidence="3" id="KW-1185">Reference proteome</keyword>
<organism evidence="2 3">
    <name type="scientific">Olsenella uli (strain ATCC 49627 / DSM 7084 / CCUG 31166 / CIP 109912 / JCM 12494 / LMG 11480 / NCIMB 702895 / VPI D76D-27C)</name>
    <name type="common">Lactobacillus uli</name>
    <dbReference type="NCBI Taxonomy" id="633147"/>
    <lineage>
        <taxon>Bacteria</taxon>
        <taxon>Bacillati</taxon>
        <taxon>Actinomycetota</taxon>
        <taxon>Coriobacteriia</taxon>
        <taxon>Coriobacteriales</taxon>
        <taxon>Atopobiaceae</taxon>
        <taxon>Olsenella</taxon>
    </lineage>
</organism>
<evidence type="ECO:0000313" key="3">
    <source>
        <dbReference type="Proteomes" id="UP000000333"/>
    </source>
</evidence>
<feature type="compositionally biased region" description="Low complexity" evidence="1">
    <location>
        <begin position="232"/>
        <end position="243"/>
    </location>
</feature>
<dbReference type="KEGG" id="ols:Olsu_0546"/>
<gene>
    <name evidence="2" type="ordered locus">Olsu_0546</name>
</gene>
<dbReference type="Proteomes" id="UP000000333">
    <property type="component" value="Chromosome"/>
</dbReference>
<evidence type="ECO:0000313" key="2">
    <source>
        <dbReference type="EMBL" id="ADK67661.1"/>
    </source>
</evidence>
<evidence type="ECO:0008006" key="4">
    <source>
        <dbReference type="Google" id="ProtNLM"/>
    </source>
</evidence>
<name>E1QZ47_OLSUV</name>